<dbReference type="Proteomes" id="UP000753908">
    <property type="component" value="Unassembled WGS sequence"/>
</dbReference>
<feature type="domain" description="LRAT" evidence="1">
    <location>
        <begin position="12"/>
        <end position="108"/>
    </location>
</feature>
<dbReference type="InterPro" id="IPR007053">
    <property type="entry name" value="LRAT_dom"/>
</dbReference>
<sequence>MARGDQIYVIKEFLNIQGVYEHHGIDCGDGTVIHWRKGTDTIERTTLATFTSRSKSQIYVRSYSVCYIPDVVVQRAMSRLGERYYNLLFNNCEHFATWCKTGRSESQQVKDFLPVLSHINTETLAEPIKQALQDANPDDAIPLLNEALADIKVVWDNIQPQYNKAVFEMNAWHQVAQQAVSQNREDLARAAIKKKLNYRKQATEIKAKLEQLATMTETLVRNRTSSQEISL</sequence>
<dbReference type="PROSITE" id="PS51934">
    <property type="entry name" value="LRAT"/>
    <property type="match status" value="1"/>
</dbReference>
<gene>
    <name evidence="2" type="ORF">KME25_32755</name>
</gene>
<dbReference type="Gene3D" id="3.90.1720.10">
    <property type="entry name" value="endopeptidase domain like (from Nostoc punctiforme)"/>
    <property type="match status" value="1"/>
</dbReference>
<evidence type="ECO:0000313" key="2">
    <source>
        <dbReference type="EMBL" id="MBW4549140.1"/>
    </source>
</evidence>
<protein>
    <submittedName>
        <fullName evidence="2">Lecithin retinol acyltransferase family protein</fullName>
    </submittedName>
</protein>
<evidence type="ECO:0000259" key="1">
    <source>
        <dbReference type="PROSITE" id="PS51934"/>
    </source>
</evidence>
<proteinExistence type="predicted"/>
<reference evidence="2" key="2">
    <citation type="journal article" date="2022" name="Microbiol. Resour. Announc.">
        <title>Metagenome Sequencing to Explore Phylogenomics of Terrestrial Cyanobacteria.</title>
        <authorList>
            <person name="Ward R.D."/>
            <person name="Stajich J.E."/>
            <person name="Johansen J.R."/>
            <person name="Huntemann M."/>
            <person name="Clum A."/>
            <person name="Foster B."/>
            <person name="Foster B."/>
            <person name="Roux S."/>
            <person name="Palaniappan K."/>
            <person name="Varghese N."/>
            <person name="Mukherjee S."/>
            <person name="Reddy T.B.K."/>
            <person name="Daum C."/>
            <person name="Copeland A."/>
            <person name="Chen I.A."/>
            <person name="Ivanova N.N."/>
            <person name="Kyrpides N.C."/>
            <person name="Shapiro N."/>
            <person name="Eloe-Fadrosh E.A."/>
            <person name="Pietrasiak N."/>
        </authorList>
    </citation>
    <scope>NUCLEOTIDE SEQUENCE</scope>
    <source>
        <strain evidence="2">CPER-KK1</strain>
    </source>
</reference>
<dbReference type="PANTHER" id="PTHR46137:SF3">
    <property type="entry name" value="OS05G0310600 PROTEIN"/>
    <property type="match status" value="1"/>
</dbReference>
<dbReference type="GO" id="GO:0016746">
    <property type="term" value="F:acyltransferase activity"/>
    <property type="evidence" value="ECO:0007669"/>
    <property type="project" value="UniProtKB-KW"/>
</dbReference>
<dbReference type="EMBL" id="JAHHIF010000083">
    <property type="protein sequence ID" value="MBW4549140.1"/>
    <property type="molecule type" value="Genomic_DNA"/>
</dbReference>
<keyword evidence="2" id="KW-0808">Transferase</keyword>
<organism evidence="2 3">
    <name type="scientific">Symplocastrum torsivum CPER-KK1</name>
    <dbReference type="NCBI Taxonomy" id="450513"/>
    <lineage>
        <taxon>Bacteria</taxon>
        <taxon>Bacillati</taxon>
        <taxon>Cyanobacteriota</taxon>
        <taxon>Cyanophyceae</taxon>
        <taxon>Oscillatoriophycideae</taxon>
        <taxon>Oscillatoriales</taxon>
        <taxon>Microcoleaceae</taxon>
        <taxon>Symplocastrum</taxon>
    </lineage>
</organism>
<dbReference type="Pfam" id="PF04970">
    <property type="entry name" value="LRAT"/>
    <property type="match status" value="1"/>
</dbReference>
<keyword evidence="2" id="KW-0012">Acyltransferase</keyword>
<accession>A0A951PS66</accession>
<dbReference type="PANTHER" id="PTHR46137">
    <property type="entry name" value="OS05G0310600 PROTEIN"/>
    <property type="match status" value="1"/>
</dbReference>
<evidence type="ECO:0000313" key="3">
    <source>
        <dbReference type="Proteomes" id="UP000753908"/>
    </source>
</evidence>
<dbReference type="AlphaFoldDB" id="A0A951PS66"/>
<reference evidence="2" key="1">
    <citation type="submission" date="2021-05" db="EMBL/GenBank/DDBJ databases">
        <authorList>
            <person name="Pietrasiak N."/>
            <person name="Ward R."/>
            <person name="Stajich J.E."/>
            <person name="Kurbessoian T."/>
        </authorList>
    </citation>
    <scope>NUCLEOTIDE SEQUENCE</scope>
    <source>
        <strain evidence="2">CPER-KK1</strain>
    </source>
</reference>
<name>A0A951PS66_9CYAN</name>
<comment type="caution">
    <text evidence="2">The sequence shown here is derived from an EMBL/GenBank/DDBJ whole genome shotgun (WGS) entry which is preliminary data.</text>
</comment>